<dbReference type="GO" id="GO:0005524">
    <property type="term" value="F:ATP binding"/>
    <property type="evidence" value="ECO:0007669"/>
    <property type="project" value="UniProtKB-KW"/>
</dbReference>
<reference evidence="6 7" key="1">
    <citation type="submission" date="2020-07" db="EMBL/GenBank/DDBJ databases">
        <title>Sequencing the genomes of 1000 actinobacteria strains.</title>
        <authorList>
            <person name="Klenk H.-P."/>
        </authorList>
    </citation>
    <scope>NUCLEOTIDE SEQUENCE [LARGE SCALE GENOMIC DNA]</scope>
    <source>
        <strain evidence="6 7">DSM 15166</strain>
    </source>
</reference>
<gene>
    <name evidence="6" type="ORF">HNR14_002137</name>
</gene>
<keyword evidence="7" id="KW-1185">Reference proteome</keyword>
<dbReference type="GO" id="GO:0042398">
    <property type="term" value="P:modified amino acid biosynthetic process"/>
    <property type="evidence" value="ECO:0007669"/>
    <property type="project" value="InterPro"/>
</dbReference>
<accession>A0A853DMF3</accession>
<proteinExistence type="inferred from homology"/>
<dbReference type="InterPro" id="IPR014746">
    <property type="entry name" value="Gln_synth/guanido_kin_cat_dom"/>
</dbReference>
<dbReference type="PANTHER" id="PTHR36510:SF1">
    <property type="entry name" value="GLUTAMATE--CYSTEINE LIGASE 2-RELATED"/>
    <property type="match status" value="1"/>
</dbReference>
<dbReference type="Pfam" id="PF04107">
    <property type="entry name" value="GCS2"/>
    <property type="match status" value="1"/>
</dbReference>
<name>A0A853DMF3_9MICO</name>
<dbReference type="EMBL" id="JACCHJ010000001">
    <property type="protein sequence ID" value="NYK10256.1"/>
    <property type="molecule type" value="Genomic_DNA"/>
</dbReference>
<dbReference type="SUPFAM" id="SSF55931">
    <property type="entry name" value="Glutamine synthetase/guanido kinase"/>
    <property type="match status" value="1"/>
</dbReference>
<dbReference type="Proteomes" id="UP000521075">
    <property type="component" value="Unassembled WGS sequence"/>
</dbReference>
<dbReference type="Gene3D" id="3.30.590.20">
    <property type="match status" value="1"/>
</dbReference>
<dbReference type="GO" id="GO:0004357">
    <property type="term" value="F:glutamate-cysteine ligase activity"/>
    <property type="evidence" value="ECO:0007669"/>
    <property type="project" value="UniProtKB-EC"/>
</dbReference>
<protein>
    <recommendedName>
        <fullName evidence="5">Putative glutamate--cysteine ligase 2</fullName>
        <ecNumber evidence="5">6.3.2.2</ecNumber>
    </recommendedName>
    <alternativeName>
        <fullName evidence="5">Gamma-glutamylcysteine synthetase 2</fullName>
        <shortName evidence="5">GCS 2</shortName>
        <shortName evidence="5">Gamma-GCS 2</shortName>
    </alternativeName>
</protein>
<dbReference type="AlphaFoldDB" id="A0A853DMF3"/>
<comment type="similarity">
    <text evidence="5">Belongs to the glutamate--cysteine ligase type 2 family. YbdK subfamily.</text>
</comment>
<dbReference type="InterPro" id="IPR011793">
    <property type="entry name" value="YbdK"/>
</dbReference>
<comment type="catalytic activity">
    <reaction evidence="4 5">
        <text>L-cysteine + L-glutamate + ATP = gamma-L-glutamyl-L-cysteine + ADP + phosphate + H(+)</text>
        <dbReference type="Rhea" id="RHEA:13285"/>
        <dbReference type="ChEBI" id="CHEBI:15378"/>
        <dbReference type="ChEBI" id="CHEBI:29985"/>
        <dbReference type="ChEBI" id="CHEBI:30616"/>
        <dbReference type="ChEBI" id="CHEBI:35235"/>
        <dbReference type="ChEBI" id="CHEBI:43474"/>
        <dbReference type="ChEBI" id="CHEBI:58173"/>
        <dbReference type="ChEBI" id="CHEBI:456216"/>
        <dbReference type="EC" id="6.3.2.2"/>
    </reaction>
</comment>
<dbReference type="EC" id="6.3.2.2" evidence="5"/>
<dbReference type="RefSeq" id="WP_179701030.1">
    <property type="nucleotide sequence ID" value="NZ_BAAAHA010000006.1"/>
</dbReference>
<keyword evidence="2 5" id="KW-0547">Nucleotide-binding</keyword>
<dbReference type="NCBIfam" id="TIGR02050">
    <property type="entry name" value="gshA_cyan_rel"/>
    <property type="match status" value="1"/>
</dbReference>
<evidence type="ECO:0000256" key="2">
    <source>
        <dbReference type="ARBA" id="ARBA00022741"/>
    </source>
</evidence>
<comment type="caution">
    <text evidence="6">The sequence shown here is derived from an EMBL/GenBank/DDBJ whole genome shotgun (WGS) entry which is preliminary data.</text>
</comment>
<keyword evidence="1 5" id="KW-0436">Ligase</keyword>
<evidence type="ECO:0000256" key="4">
    <source>
        <dbReference type="ARBA" id="ARBA00048819"/>
    </source>
</evidence>
<dbReference type="HAMAP" id="MF_01609">
    <property type="entry name" value="Glu_cys_ligase_2"/>
    <property type="match status" value="1"/>
</dbReference>
<dbReference type="PANTHER" id="PTHR36510">
    <property type="entry name" value="GLUTAMATE--CYSTEINE LIGASE 2-RELATED"/>
    <property type="match status" value="1"/>
</dbReference>
<dbReference type="InterPro" id="IPR050141">
    <property type="entry name" value="GCL_type2/YbdK_subfam"/>
</dbReference>
<dbReference type="InterPro" id="IPR006336">
    <property type="entry name" value="GCS2"/>
</dbReference>
<keyword evidence="3 5" id="KW-0067">ATP-binding</keyword>
<evidence type="ECO:0000256" key="5">
    <source>
        <dbReference type="HAMAP-Rule" id="MF_01609"/>
    </source>
</evidence>
<comment type="function">
    <text evidence="5">ATP-dependent carboxylate-amine ligase which exhibits weak glutamate--cysteine ligase activity.</text>
</comment>
<evidence type="ECO:0000313" key="7">
    <source>
        <dbReference type="Proteomes" id="UP000521075"/>
    </source>
</evidence>
<organism evidence="6 7">
    <name type="scientific">Leifsonia naganoensis</name>
    <dbReference type="NCBI Taxonomy" id="150025"/>
    <lineage>
        <taxon>Bacteria</taxon>
        <taxon>Bacillati</taxon>
        <taxon>Actinomycetota</taxon>
        <taxon>Actinomycetes</taxon>
        <taxon>Micrococcales</taxon>
        <taxon>Microbacteriaceae</taxon>
        <taxon>Leifsonia</taxon>
    </lineage>
</organism>
<sequence length="355" mass="37249">MRTTIGAEEEFVLLDPATLTPVDRAAEAIAALGGRRADGGAVTPEFFPSQLEYATPVCRTAADVSTALEGFRAELREWAASAGLLAAGVGLPYRTAHDARVTDHERYRDIASRFGLVVPDHQLNGLHVHVGVDDREGAIVALNRLRPWVPALLALSANSPFWQGADTGFDSWRAIHSRRWTTHGVPPAFVDAADYDRRAAALGGVGGTSDAGTLNWVVRPSERYPTIEVRAFDAQLDGTTSSALAALVRGLVVSPPPDATAAVVLPPELLDAAHWHAARDGLGGDLLDPRDGRLHPATEVTAGLLAAAGPGLAEHDDTDLVHDAVALLLADGNGATRQRRALAQGGTAALAALIS</sequence>
<evidence type="ECO:0000256" key="1">
    <source>
        <dbReference type="ARBA" id="ARBA00022598"/>
    </source>
</evidence>
<evidence type="ECO:0000313" key="6">
    <source>
        <dbReference type="EMBL" id="NYK10256.1"/>
    </source>
</evidence>
<evidence type="ECO:0000256" key="3">
    <source>
        <dbReference type="ARBA" id="ARBA00022840"/>
    </source>
</evidence>